<feature type="transmembrane region" description="Helical" evidence="1">
    <location>
        <begin position="76"/>
        <end position="100"/>
    </location>
</feature>
<keyword evidence="1" id="KW-0812">Transmembrane</keyword>
<comment type="caution">
    <text evidence="2">The sequence shown here is derived from an EMBL/GenBank/DDBJ whole genome shotgun (WGS) entry which is preliminary data.</text>
</comment>
<feature type="transmembrane region" description="Helical" evidence="1">
    <location>
        <begin position="20"/>
        <end position="37"/>
    </location>
</feature>
<dbReference type="Proteomes" id="UP000243053">
    <property type="component" value="Unassembled WGS sequence"/>
</dbReference>
<accession>A0A1Y5EQJ6</accession>
<protein>
    <submittedName>
        <fullName evidence="2">Uncharacterized protein</fullName>
    </submittedName>
</protein>
<dbReference type="EMBL" id="MAAF01000010">
    <property type="protein sequence ID" value="OUR84750.1"/>
    <property type="molecule type" value="Genomic_DNA"/>
</dbReference>
<organism evidence="2 3">
    <name type="scientific">Colwellia psychrerythraea</name>
    <name type="common">Vibrio psychroerythus</name>
    <dbReference type="NCBI Taxonomy" id="28229"/>
    <lineage>
        <taxon>Bacteria</taxon>
        <taxon>Pseudomonadati</taxon>
        <taxon>Pseudomonadota</taxon>
        <taxon>Gammaproteobacteria</taxon>
        <taxon>Alteromonadales</taxon>
        <taxon>Colwelliaceae</taxon>
        <taxon>Colwellia</taxon>
    </lineage>
</organism>
<proteinExistence type="predicted"/>
<keyword evidence="1" id="KW-0472">Membrane</keyword>
<sequence length="108" mass="12129">MKKLKDEFVKGIFDNVRNLVLSSVVIAVGVLIARNNFNNSASWYLAIIGVYTILMGFGLFAINVTHAWTKFQELKWTKYSITALSLTYALLAIEFVRALWVGKVTIGL</sequence>
<gene>
    <name evidence="2" type="ORF">A9Q75_01525</name>
</gene>
<evidence type="ECO:0000313" key="2">
    <source>
        <dbReference type="EMBL" id="OUR84750.1"/>
    </source>
</evidence>
<evidence type="ECO:0000256" key="1">
    <source>
        <dbReference type="SAM" id="Phobius"/>
    </source>
</evidence>
<reference evidence="3" key="1">
    <citation type="journal article" date="2017" name="Proc. Natl. Acad. Sci. U.S.A.">
        <title>Simulation of Deepwater Horizon oil plume reveals substrate specialization within a complex community of hydrocarbon degraders.</title>
        <authorList>
            <person name="Hu P."/>
            <person name="Dubinsky E.A."/>
            <person name="Probst A.J."/>
            <person name="Wang J."/>
            <person name="Sieber C.M.K."/>
            <person name="Tom L.M."/>
            <person name="Gardinali P."/>
            <person name="Banfield J.F."/>
            <person name="Atlas R.M."/>
            <person name="Andersen G.L."/>
        </authorList>
    </citation>
    <scope>NUCLEOTIDE SEQUENCE [LARGE SCALE GENOMIC DNA]</scope>
</reference>
<evidence type="ECO:0000313" key="3">
    <source>
        <dbReference type="Proteomes" id="UP000243053"/>
    </source>
</evidence>
<feature type="transmembrane region" description="Helical" evidence="1">
    <location>
        <begin position="43"/>
        <end position="64"/>
    </location>
</feature>
<dbReference type="AlphaFoldDB" id="A0A1Y5EQJ6"/>
<name>A0A1Y5EQJ6_COLPS</name>
<keyword evidence="1" id="KW-1133">Transmembrane helix</keyword>